<dbReference type="Proteomes" id="UP000479000">
    <property type="component" value="Unassembled WGS sequence"/>
</dbReference>
<name>A0A6H5GIW9_9HEMI</name>
<evidence type="ECO:0000313" key="3">
    <source>
        <dbReference type="Proteomes" id="UP000479000"/>
    </source>
</evidence>
<dbReference type="AlphaFoldDB" id="A0A6H5GIW9"/>
<accession>A0A6H5GIW9</accession>
<evidence type="ECO:0000256" key="1">
    <source>
        <dbReference type="SAM" id="MobiDB-lite"/>
    </source>
</evidence>
<reference evidence="2 3" key="1">
    <citation type="submission" date="2020-02" db="EMBL/GenBank/DDBJ databases">
        <authorList>
            <person name="Ferguson B K."/>
        </authorList>
    </citation>
    <scope>NUCLEOTIDE SEQUENCE [LARGE SCALE GENOMIC DNA]</scope>
</reference>
<gene>
    <name evidence="2" type="ORF">NTEN_LOCUS7738</name>
</gene>
<protein>
    <submittedName>
        <fullName evidence="2">Uncharacterized protein</fullName>
    </submittedName>
</protein>
<feature type="region of interest" description="Disordered" evidence="1">
    <location>
        <begin position="36"/>
        <end position="63"/>
    </location>
</feature>
<proteinExistence type="predicted"/>
<evidence type="ECO:0000313" key="2">
    <source>
        <dbReference type="EMBL" id="CAB0001951.1"/>
    </source>
</evidence>
<dbReference type="EMBL" id="CADCXU010011825">
    <property type="protein sequence ID" value="CAB0001951.1"/>
    <property type="molecule type" value="Genomic_DNA"/>
</dbReference>
<keyword evidence="3" id="KW-1185">Reference proteome</keyword>
<organism evidence="2 3">
    <name type="scientific">Nesidiocoris tenuis</name>
    <dbReference type="NCBI Taxonomy" id="355587"/>
    <lineage>
        <taxon>Eukaryota</taxon>
        <taxon>Metazoa</taxon>
        <taxon>Ecdysozoa</taxon>
        <taxon>Arthropoda</taxon>
        <taxon>Hexapoda</taxon>
        <taxon>Insecta</taxon>
        <taxon>Pterygota</taxon>
        <taxon>Neoptera</taxon>
        <taxon>Paraneoptera</taxon>
        <taxon>Hemiptera</taxon>
        <taxon>Heteroptera</taxon>
        <taxon>Panheteroptera</taxon>
        <taxon>Cimicomorpha</taxon>
        <taxon>Miridae</taxon>
        <taxon>Dicyphina</taxon>
        <taxon>Nesidiocoris</taxon>
    </lineage>
</organism>
<sequence length="79" mass="8857">MDFFKGAIEPSGPIDWAAQPAAANSHDHGAALLCGTQPPRRISRPGKCGLANQRRERRQRVKKHVKKFLNQAQNDLLRE</sequence>